<dbReference type="RefSeq" id="WP_229329147.1">
    <property type="nucleotide sequence ID" value="NZ_AP025183.1"/>
</dbReference>
<evidence type="ECO:0000256" key="1">
    <source>
        <dbReference type="SAM" id="Phobius"/>
    </source>
</evidence>
<proteinExistence type="predicted"/>
<feature type="transmembrane region" description="Helical" evidence="1">
    <location>
        <begin position="74"/>
        <end position="90"/>
    </location>
</feature>
<organism evidence="2 3">
    <name type="scientific">Flavobacterium ammonificans</name>
    <dbReference type="NCBI Taxonomy" id="1751056"/>
    <lineage>
        <taxon>Bacteria</taxon>
        <taxon>Pseudomonadati</taxon>
        <taxon>Bacteroidota</taxon>
        <taxon>Flavobacteriia</taxon>
        <taxon>Flavobacteriales</taxon>
        <taxon>Flavobacteriaceae</taxon>
        <taxon>Flavobacterium</taxon>
    </lineage>
</organism>
<dbReference type="Pfam" id="PF20619">
    <property type="entry name" value="DUF6804"/>
    <property type="match status" value="1"/>
</dbReference>
<dbReference type="Proteomes" id="UP001319865">
    <property type="component" value="Chromosome"/>
</dbReference>
<dbReference type="EMBL" id="AP025183">
    <property type="protein sequence ID" value="BDB53076.1"/>
    <property type="molecule type" value="Genomic_DNA"/>
</dbReference>
<sequence length="93" mass="10769">MIRIIKIVLASLLLLCLLDMPYSFFQLVRFVSMAGFVFLAYTANENNSKNEMLLYVLLAILFQPFEKIALGRELWNIVDVIVALFLLITLKRK</sequence>
<name>A0ABM7UYZ7_9FLAO</name>
<dbReference type="InterPro" id="IPR046548">
    <property type="entry name" value="DUF6804"/>
</dbReference>
<evidence type="ECO:0008006" key="4">
    <source>
        <dbReference type="Google" id="ProtNLM"/>
    </source>
</evidence>
<keyword evidence="3" id="KW-1185">Reference proteome</keyword>
<gene>
    <name evidence="2" type="ORF">GENT11_13880</name>
</gene>
<accession>A0ABM7UYZ7</accession>
<keyword evidence="1" id="KW-0812">Transmembrane</keyword>
<keyword evidence="1" id="KW-1133">Transmembrane helix</keyword>
<protein>
    <recommendedName>
        <fullName evidence="4">DUF2809 domain-containing protein</fullName>
    </recommendedName>
</protein>
<keyword evidence="1" id="KW-0472">Membrane</keyword>
<reference evidence="2 3" key="1">
    <citation type="journal article" date="2022" name="Int. J. Syst. Evol. Microbiol.">
        <title>Flavobacterium ammonificans sp. nov. and Flavobacterium ammoniigenes sp. nov., ammonifying bacteria isolated from surface river water.</title>
        <authorList>
            <person name="Watanabe K."/>
            <person name="Kitamura T."/>
            <person name="Ogata Y."/>
            <person name="Shindo C."/>
            <person name="Suda W."/>
        </authorList>
    </citation>
    <scope>NUCLEOTIDE SEQUENCE [LARGE SCALE GENOMIC DNA]</scope>
    <source>
        <strain evidence="2 3">GENT11</strain>
    </source>
</reference>
<reference evidence="2 3" key="2">
    <citation type="journal article" date="2022" name="Microorganisms">
        <title>Complete Genome Sequences of Two Flavobacterium ammonificans Strains and a Flavobacterium ammoniigenes Strain of Ammonifying Bacterioplankton Isolated from Surface River Water.</title>
        <authorList>
            <person name="Suda W."/>
            <person name="Ogata Y."/>
            <person name="Shindo C."/>
            <person name="Watanabe K."/>
        </authorList>
    </citation>
    <scope>NUCLEOTIDE SEQUENCE [LARGE SCALE GENOMIC DNA]</scope>
    <source>
        <strain evidence="2 3">GENT11</strain>
    </source>
</reference>
<evidence type="ECO:0000313" key="3">
    <source>
        <dbReference type="Proteomes" id="UP001319865"/>
    </source>
</evidence>
<evidence type="ECO:0000313" key="2">
    <source>
        <dbReference type="EMBL" id="BDB53076.1"/>
    </source>
</evidence>